<proteinExistence type="predicted"/>
<evidence type="ECO:0000256" key="2">
    <source>
        <dbReference type="PIRSR" id="PIRSR000097-1"/>
    </source>
</evidence>
<gene>
    <name evidence="6" type="ORF">PROFUN_14794</name>
</gene>
<dbReference type="GO" id="GO:0016616">
    <property type="term" value="F:oxidoreductase activity, acting on the CH-OH group of donors, NAD or NADP as acceptor"/>
    <property type="evidence" value="ECO:0007669"/>
    <property type="project" value="UniProtKB-ARBA"/>
</dbReference>
<dbReference type="SUPFAM" id="SSF51430">
    <property type="entry name" value="NAD(P)-linked oxidoreductase"/>
    <property type="match status" value="1"/>
</dbReference>
<sequence length="351" mass="39567">MPLMHFRFIGTSVHLDVPRKRMSVVENLVTIVDYQHTCYSTINAKSTLSLHDGTKIPALGLGTWKAEPSIVKEAVATAIEVDCAAIYGNERAVGEGISEGLKRAGISREDLFVTSKLWNTEHSSERILPACEQSIHDLGVKYLDLYLMHWPIAFKPGTRDVDDEIEVWETWEAMQMLKHEELVKSLGVSNFTRDQLQTLLEETDDKPSVNQVELHPYLPQPELAAFARENSIHLSAYSPLGTGVNSRETLPVLIEDPFIYTIARKHEKTPAQILIRWSIQSGFSSLPKSVTPQRIKENAQVFDFELDAEDMATIARLNTGNKFVTPDWKRTDGLTRSESEAQTEFVPYGQQ</sequence>
<evidence type="ECO:0000256" key="3">
    <source>
        <dbReference type="PIRSR" id="PIRSR000097-2"/>
    </source>
</evidence>
<feature type="binding site" evidence="3">
    <location>
        <position position="149"/>
    </location>
    <ligand>
        <name>substrate</name>
    </ligand>
</feature>
<organism evidence="6 7">
    <name type="scientific">Planoprotostelium fungivorum</name>
    <dbReference type="NCBI Taxonomy" id="1890364"/>
    <lineage>
        <taxon>Eukaryota</taxon>
        <taxon>Amoebozoa</taxon>
        <taxon>Evosea</taxon>
        <taxon>Variosea</taxon>
        <taxon>Cavosteliida</taxon>
        <taxon>Cavosteliaceae</taxon>
        <taxon>Planoprotostelium</taxon>
    </lineage>
</organism>
<dbReference type="Pfam" id="PF00248">
    <property type="entry name" value="Aldo_ket_red"/>
    <property type="match status" value="1"/>
</dbReference>
<dbReference type="PROSITE" id="PS00062">
    <property type="entry name" value="ALDOKETO_REDUCTASE_2"/>
    <property type="match status" value="1"/>
</dbReference>
<dbReference type="PRINTS" id="PR00069">
    <property type="entry name" value="ALDKETRDTASE"/>
</dbReference>
<feature type="active site" description="Proton donor" evidence="2">
    <location>
        <position position="87"/>
    </location>
</feature>
<dbReference type="InParanoid" id="A0A2P6MYI9"/>
<dbReference type="InterPro" id="IPR020471">
    <property type="entry name" value="AKR"/>
</dbReference>
<reference evidence="6 7" key="1">
    <citation type="journal article" date="2018" name="Genome Biol. Evol.">
        <title>Multiple Roots of Fruiting Body Formation in Amoebozoa.</title>
        <authorList>
            <person name="Hillmann F."/>
            <person name="Forbes G."/>
            <person name="Novohradska S."/>
            <person name="Ferling I."/>
            <person name="Riege K."/>
            <person name="Groth M."/>
            <person name="Westermann M."/>
            <person name="Marz M."/>
            <person name="Spaller T."/>
            <person name="Winckler T."/>
            <person name="Schaap P."/>
            <person name="Glockner G."/>
        </authorList>
    </citation>
    <scope>NUCLEOTIDE SEQUENCE [LARGE SCALE GENOMIC DNA]</scope>
    <source>
        <strain evidence="6 7">Jena</strain>
    </source>
</reference>
<dbReference type="PIRSF" id="PIRSF000097">
    <property type="entry name" value="AKR"/>
    <property type="match status" value="1"/>
</dbReference>
<dbReference type="Proteomes" id="UP000241769">
    <property type="component" value="Unassembled WGS sequence"/>
</dbReference>
<dbReference type="PROSITE" id="PS00063">
    <property type="entry name" value="ALDOKETO_REDUCTASE_3"/>
    <property type="match status" value="1"/>
</dbReference>
<dbReference type="InterPro" id="IPR023210">
    <property type="entry name" value="NADP_OxRdtase_dom"/>
</dbReference>
<dbReference type="AlphaFoldDB" id="A0A2P6MYI9"/>
<dbReference type="OrthoDB" id="416253at2759"/>
<dbReference type="FunFam" id="3.20.20.100:FF:000002">
    <property type="entry name" value="2,5-diketo-D-gluconic acid reductase A"/>
    <property type="match status" value="1"/>
</dbReference>
<evidence type="ECO:0000256" key="1">
    <source>
        <dbReference type="ARBA" id="ARBA00023002"/>
    </source>
</evidence>
<dbReference type="STRING" id="1890364.A0A2P6MYI9"/>
<evidence type="ECO:0000313" key="7">
    <source>
        <dbReference type="Proteomes" id="UP000241769"/>
    </source>
</evidence>
<dbReference type="Gene3D" id="3.20.20.100">
    <property type="entry name" value="NADP-dependent oxidoreductase domain"/>
    <property type="match status" value="1"/>
</dbReference>
<dbReference type="PANTHER" id="PTHR11732">
    <property type="entry name" value="ALDO/KETO REDUCTASE"/>
    <property type="match status" value="1"/>
</dbReference>
<feature type="domain" description="NADP-dependent oxidoreductase" evidence="5">
    <location>
        <begin position="59"/>
        <end position="318"/>
    </location>
</feature>
<keyword evidence="1" id="KW-0560">Oxidoreductase</keyword>
<feature type="site" description="Lowers pKa of active site Tyr" evidence="4">
    <location>
        <position position="116"/>
    </location>
</feature>
<dbReference type="InterPro" id="IPR018170">
    <property type="entry name" value="Aldo/ket_reductase_CS"/>
</dbReference>
<evidence type="ECO:0000313" key="6">
    <source>
        <dbReference type="EMBL" id="PRP76781.1"/>
    </source>
</evidence>
<keyword evidence="7" id="KW-1185">Reference proteome</keyword>
<dbReference type="EMBL" id="MDYQ01000302">
    <property type="protein sequence ID" value="PRP76781.1"/>
    <property type="molecule type" value="Genomic_DNA"/>
</dbReference>
<dbReference type="InterPro" id="IPR036812">
    <property type="entry name" value="NAD(P)_OxRdtase_dom_sf"/>
</dbReference>
<protein>
    <submittedName>
        <fullName evidence="6">Aldo/keto reductase</fullName>
    </submittedName>
</protein>
<evidence type="ECO:0000256" key="4">
    <source>
        <dbReference type="PIRSR" id="PIRSR000097-3"/>
    </source>
</evidence>
<name>A0A2P6MYI9_9EUKA</name>
<accession>A0A2P6MYI9</accession>
<evidence type="ECO:0000259" key="5">
    <source>
        <dbReference type="Pfam" id="PF00248"/>
    </source>
</evidence>
<comment type="caution">
    <text evidence="6">The sequence shown here is derived from an EMBL/GenBank/DDBJ whole genome shotgun (WGS) entry which is preliminary data.</text>
</comment>